<dbReference type="Gene3D" id="3.90.1590.10">
    <property type="entry name" value="glutathione-dependent formaldehyde- activating enzyme (gfa)"/>
    <property type="match status" value="1"/>
</dbReference>
<dbReference type="SUPFAM" id="SSF51316">
    <property type="entry name" value="Mss4-like"/>
    <property type="match status" value="1"/>
</dbReference>
<evidence type="ECO:0000256" key="2">
    <source>
        <dbReference type="ARBA" id="ARBA00022723"/>
    </source>
</evidence>
<dbReference type="InterPro" id="IPR011057">
    <property type="entry name" value="Mss4-like_sf"/>
</dbReference>
<keyword evidence="4" id="KW-0456">Lyase</keyword>
<reference evidence="6" key="1">
    <citation type="submission" date="2018-05" db="EMBL/GenBank/DDBJ databases">
        <authorList>
            <person name="Lanie J.A."/>
            <person name="Ng W.-L."/>
            <person name="Kazmierczak K.M."/>
            <person name="Andrzejewski T.M."/>
            <person name="Davidsen T.M."/>
            <person name="Wayne K.J."/>
            <person name="Tettelin H."/>
            <person name="Glass J.I."/>
            <person name="Rusch D."/>
            <person name="Podicherti R."/>
            <person name="Tsui H.-C.T."/>
            <person name="Winkler M.E."/>
        </authorList>
    </citation>
    <scope>NUCLEOTIDE SEQUENCE</scope>
</reference>
<sequence>MQTKNKLNGECLCGNISWEMHGPYEFFGMCQCSRCRKVTGAAFATNLFVKPEQFSWLSGKNKRGEYNLSPPNTFGNAFCNNCGSRVPRQTARGWMLAPLGSTMELPDIEPTLVCPEDHTDWFTNLEEILKKGK</sequence>
<evidence type="ECO:0000256" key="3">
    <source>
        <dbReference type="ARBA" id="ARBA00022833"/>
    </source>
</evidence>
<dbReference type="InterPro" id="IPR006913">
    <property type="entry name" value="CENP-V/GFA"/>
</dbReference>
<dbReference type="GO" id="GO:0046872">
    <property type="term" value="F:metal ion binding"/>
    <property type="evidence" value="ECO:0007669"/>
    <property type="project" value="UniProtKB-KW"/>
</dbReference>
<evidence type="ECO:0000256" key="1">
    <source>
        <dbReference type="ARBA" id="ARBA00005495"/>
    </source>
</evidence>
<evidence type="ECO:0000256" key="4">
    <source>
        <dbReference type="ARBA" id="ARBA00023239"/>
    </source>
</evidence>
<name>A0A382FSR0_9ZZZZ</name>
<evidence type="ECO:0000259" key="5">
    <source>
        <dbReference type="PROSITE" id="PS51891"/>
    </source>
</evidence>
<dbReference type="PANTHER" id="PTHR33337">
    <property type="entry name" value="GFA DOMAIN-CONTAINING PROTEIN"/>
    <property type="match status" value="1"/>
</dbReference>
<protein>
    <recommendedName>
        <fullName evidence="5">CENP-V/GFA domain-containing protein</fullName>
    </recommendedName>
</protein>
<dbReference type="EMBL" id="UINC01051295">
    <property type="protein sequence ID" value="SVB65273.1"/>
    <property type="molecule type" value="Genomic_DNA"/>
</dbReference>
<gene>
    <name evidence="6" type="ORF">METZ01_LOCUS218127</name>
</gene>
<dbReference type="AlphaFoldDB" id="A0A382FSR0"/>
<comment type="similarity">
    <text evidence="1">Belongs to the Gfa family.</text>
</comment>
<keyword evidence="3" id="KW-0862">Zinc</keyword>
<dbReference type="PROSITE" id="PS51891">
    <property type="entry name" value="CENP_V_GFA"/>
    <property type="match status" value="1"/>
</dbReference>
<dbReference type="GO" id="GO:0016846">
    <property type="term" value="F:carbon-sulfur lyase activity"/>
    <property type="evidence" value="ECO:0007669"/>
    <property type="project" value="InterPro"/>
</dbReference>
<accession>A0A382FSR0</accession>
<organism evidence="6">
    <name type="scientific">marine metagenome</name>
    <dbReference type="NCBI Taxonomy" id="408172"/>
    <lineage>
        <taxon>unclassified sequences</taxon>
        <taxon>metagenomes</taxon>
        <taxon>ecological metagenomes</taxon>
    </lineage>
</organism>
<keyword evidence="2" id="KW-0479">Metal-binding</keyword>
<feature type="domain" description="CENP-V/GFA" evidence="5">
    <location>
        <begin position="7"/>
        <end position="117"/>
    </location>
</feature>
<evidence type="ECO:0000313" key="6">
    <source>
        <dbReference type="EMBL" id="SVB65273.1"/>
    </source>
</evidence>
<dbReference type="PANTHER" id="PTHR33337:SF40">
    <property type="entry name" value="CENP-V_GFA DOMAIN-CONTAINING PROTEIN-RELATED"/>
    <property type="match status" value="1"/>
</dbReference>
<proteinExistence type="inferred from homology"/>
<dbReference type="Pfam" id="PF04828">
    <property type="entry name" value="GFA"/>
    <property type="match status" value="1"/>
</dbReference>